<dbReference type="OMA" id="CKEDWAT"/>
<protein>
    <submittedName>
        <fullName evidence="2">Uncharacterized protein</fullName>
    </submittedName>
</protein>
<organism evidence="2 3">
    <name type="scientific">Salvator merianae</name>
    <name type="common">Argentine black and white tegu</name>
    <name type="synonym">Tupinambis merianae</name>
    <dbReference type="NCBI Taxonomy" id="96440"/>
    <lineage>
        <taxon>Eukaryota</taxon>
        <taxon>Metazoa</taxon>
        <taxon>Chordata</taxon>
        <taxon>Craniata</taxon>
        <taxon>Vertebrata</taxon>
        <taxon>Euteleostomi</taxon>
        <taxon>Lepidosauria</taxon>
        <taxon>Squamata</taxon>
        <taxon>Bifurcata</taxon>
        <taxon>Unidentata</taxon>
        <taxon>Episquamata</taxon>
        <taxon>Laterata</taxon>
        <taxon>Teiioidea</taxon>
        <taxon>Teiidae</taxon>
        <taxon>Salvator</taxon>
    </lineage>
</organism>
<reference evidence="2" key="2">
    <citation type="submission" date="2025-09" db="UniProtKB">
        <authorList>
            <consortium name="Ensembl"/>
        </authorList>
    </citation>
    <scope>IDENTIFICATION</scope>
</reference>
<accession>A0A8D0BYZ1</accession>
<name>A0A8D0BYZ1_SALMN</name>
<dbReference type="Ensembl" id="ENSSMRT00000017293.1">
    <property type="protein sequence ID" value="ENSSMRP00000014849.1"/>
    <property type="gene ID" value="ENSSMRG00000011559.1"/>
</dbReference>
<evidence type="ECO:0000313" key="3">
    <source>
        <dbReference type="Proteomes" id="UP000694421"/>
    </source>
</evidence>
<dbReference type="InterPro" id="IPR027836">
    <property type="entry name" value="DUF4529"/>
</dbReference>
<dbReference type="PANTHER" id="PTHR36869">
    <property type="entry name" value="CHROMOSOME 16 OPEN READING FRAME 46"/>
    <property type="match status" value="1"/>
</dbReference>
<dbReference type="AlphaFoldDB" id="A0A8D0BYZ1"/>
<dbReference type="GeneTree" id="ENSGT00390000017224"/>
<dbReference type="Pfam" id="PF15032">
    <property type="entry name" value="DUF4529"/>
    <property type="match status" value="2"/>
</dbReference>
<feature type="region of interest" description="Disordered" evidence="1">
    <location>
        <begin position="394"/>
        <end position="413"/>
    </location>
</feature>
<proteinExistence type="predicted"/>
<dbReference type="Proteomes" id="UP000694421">
    <property type="component" value="Unplaced"/>
</dbReference>
<keyword evidence="3" id="KW-1185">Reference proteome</keyword>
<evidence type="ECO:0000256" key="1">
    <source>
        <dbReference type="SAM" id="MobiDB-lite"/>
    </source>
</evidence>
<reference evidence="2" key="1">
    <citation type="submission" date="2025-08" db="UniProtKB">
        <authorList>
            <consortium name="Ensembl"/>
        </authorList>
    </citation>
    <scope>IDENTIFICATION</scope>
</reference>
<dbReference type="PANTHER" id="PTHR36869:SF1">
    <property type="entry name" value="CHROMOSOME 16 OPEN READING FRAME 46"/>
    <property type="match status" value="1"/>
</dbReference>
<evidence type="ECO:0000313" key="2">
    <source>
        <dbReference type="Ensembl" id="ENSSMRP00000014849.1"/>
    </source>
</evidence>
<sequence>MTSSGQKQSEIYPERATRHVETELRCTYPSERRERNQVYTLLNISNSANEAEEKSSEGINGTGWEEAVQGWNKTAPFSYLQLQKRARKPKTSESVNGCLYCLDLLQVLDKGLEQDPKNLNQLKPEFGLNACSATDDNPEKQQTLLFSNTAIENPSATEDAKKESCSGKAYFLQPSPGEKKKMTLKEAQASLSEKKFFLMKESPLFQEKKTVPIKEYNILAPEKPKPLDTLKCKDAKSYESSMGIQTGSETTSVKPSLILPPLNETALKNGLDSSAKKSKTVISQASAVSDTIPCLQLFKTKDEKYDKRIDTEYSAVKEQAKMNAIASFVPMLSKTSLISKNLDRCYWHCAVAPDRKITAMSNSIALRRHNHLKSMHCLHAKGMQINRGYEMQDPYARSRSHTGPKRGTQSKPEEIPLLSGLFPSLTVSRIAIAAMPSRLT</sequence>